<accession>A0A8J2YMZ0</accession>
<reference evidence="2" key="1">
    <citation type="journal article" date="2014" name="Int. J. Syst. Evol. Microbiol.">
        <title>Complete genome sequence of Corynebacterium casei LMG S-19264T (=DSM 44701T), isolated from a smear-ripened cheese.</title>
        <authorList>
            <consortium name="US DOE Joint Genome Institute (JGI-PGF)"/>
            <person name="Walter F."/>
            <person name="Albersmeier A."/>
            <person name="Kalinowski J."/>
            <person name="Ruckert C."/>
        </authorList>
    </citation>
    <scope>NUCLEOTIDE SEQUENCE</scope>
    <source>
        <strain evidence="2">CCM 7684</strain>
    </source>
</reference>
<evidence type="ECO:0000256" key="1">
    <source>
        <dbReference type="SAM" id="MobiDB-lite"/>
    </source>
</evidence>
<organism evidence="2 3">
    <name type="scientific">Agaricicola taiwanensis</name>
    <dbReference type="NCBI Taxonomy" id="591372"/>
    <lineage>
        <taxon>Bacteria</taxon>
        <taxon>Pseudomonadati</taxon>
        <taxon>Pseudomonadota</taxon>
        <taxon>Alphaproteobacteria</taxon>
        <taxon>Rhodobacterales</taxon>
        <taxon>Paracoccaceae</taxon>
        <taxon>Agaricicola</taxon>
    </lineage>
</organism>
<feature type="region of interest" description="Disordered" evidence="1">
    <location>
        <begin position="163"/>
        <end position="191"/>
    </location>
</feature>
<feature type="region of interest" description="Disordered" evidence="1">
    <location>
        <begin position="30"/>
        <end position="103"/>
    </location>
</feature>
<name>A0A8J2YMZ0_9RHOB</name>
<keyword evidence="3" id="KW-1185">Reference proteome</keyword>
<evidence type="ECO:0000313" key="2">
    <source>
        <dbReference type="EMBL" id="GGE54628.1"/>
    </source>
</evidence>
<dbReference type="EMBL" id="BMCP01000008">
    <property type="protein sequence ID" value="GGE54628.1"/>
    <property type="molecule type" value="Genomic_DNA"/>
</dbReference>
<protein>
    <submittedName>
        <fullName evidence="2">Uncharacterized protein</fullName>
    </submittedName>
</protein>
<gene>
    <name evidence="2" type="ORF">GCM10007276_34570</name>
</gene>
<dbReference type="Proteomes" id="UP000602745">
    <property type="component" value="Unassembled WGS sequence"/>
</dbReference>
<sequence length="191" mass="20602">MSGIADLVRRLAAAGASAEVIAMAVDAVEAEGAGLAERRRAERERKRRQRASRDTGGDSAGQEVDRSPSPKKESSPTPPKEKTTPRPDRRDEAARAELTRVLDASRAGAVVAHRRAMRKALSPHAARLLAARFARCADPNAAADTMIANGWQGFEPEWLEARKARGSPHPGRSWTEALALNTDPSTTRLIP</sequence>
<evidence type="ECO:0000313" key="3">
    <source>
        <dbReference type="Proteomes" id="UP000602745"/>
    </source>
</evidence>
<proteinExistence type="predicted"/>
<reference evidence="2" key="2">
    <citation type="submission" date="2020-09" db="EMBL/GenBank/DDBJ databases">
        <authorList>
            <person name="Sun Q."/>
            <person name="Sedlacek I."/>
        </authorList>
    </citation>
    <scope>NUCLEOTIDE SEQUENCE</scope>
    <source>
        <strain evidence="2">CCM 7684</strain>
    </source>
</reference>
<comment type="caution">
    <text evidence="2">The sequence shown here is derived from an EMBL/GenBank/DDBJ whole genome shotgun (WGS) entry which is preliminary data.</text>
</comment>
<dbReference type="AlphaFoldDB" id="A0A8J2YMZ0"/>
<feature type="compositionally biased region" description="Polar residues" evidence="1">
    <location>
        <begin position="182"/>
        <end position="191"/>
    </location>
</feature>
<feature type="compositionally biased region" description="Basic and acidic residues" evidence="1">
    <location>
        <begin position="63"/>
        <end position="100"/>
    </location>
</feature>
<dbReference type="RefSeq" id="WP_188411086.1">
    <property type="nucleotide sequence ID" value="NZ_BMCP01000008.1"/>
</dbReference>